<dbReference type="STRING" id="1666911.HLUCCA11_00405"/>
<accession>A0A0P7ZV59</accession>
<proteinExistence type="predicted"/>
<organism evidence="2 3">
    <name type="scientific">Phormidesmis priestleyi Ana</name>
    <dbReference type="NCBI Taxonomy" id="1666911"/>
    <lineage>
        <taxon>Bacteria</taxon>
        <taxon>Bacillati</taxon>
        <taxon>Cyanobacteriota</taxon>
        <taxon>Cyanophyceae</taxon>
        <taxon>Leptolyngbyales</taxon>
        <taxon>Leptolyngbyaceae</taxon>
        <taxon>Phormidesmis</taxon>
    </lineage>
</organism>
<dbReference type="InterPro" id="IPR016040">
    <property type="entry name" value="NAD(P)-bd_dom"/>
</dbReference>
<dbReference type="Proteomes" id="UP000050465">
    <property type="component" value="Unassembled WGS sequence"/>
</dbReference>
<gene>
    <name evidence="2" type="ORF">HLUCCA11_00405</name>
</gene>
<dbReference type="SUPFAM" id="SSF51735">
    <property type="entry name" value="NAD(P)-binding Rossmann-fold domains"/>
    <property type="match status" value="1"/>
</dbReference>
<dbReference type="PATRIC" id="fig|1666911.3.peg.2462"/>
<dbReference type="AlphaFoldDB" id="A0A0P7ZV59"/>
<name>A0A0P7ZV59_9CYAN</name>
<feature type="domain" description="NAD(P)-binding" evidence="1">
    <location>
        <begin position="8"/>
        <end position="201"/>
    </location>
</feature>
<dbReference type="PANTHER" id="PTHR15020:SF42">
    <property type="entry name" value="NAD(P)-BINDING DOMAIN-CONTAINING PROTEIN"/>
    <property type="match status" value="1"/>
</dbReference>
<dbReference type="Gene3D" id="3.40.50.720">
    <property type="entry name" value="NAD(P)-binding Rossmann-like Domain"/>
    <property type="match status" value="1"/>
</dbReference>
<comment type="caution">
    <text evidence="2">The sequence shown here is derived from an EMBL/GenBank/DDBJ whole genome shotgun (WGS) entry which is preliminary data.</text>
</comment>
<evidence type="ECO:0000313" key="3">
    <source>
        <dbReference type="Proteomes" id="UP000050465"/>
    </source>
</evidence>
<dbReference type="CDD" id="cd05243">
    <property type="entry name" value="SDR_a5"/>
    <property type="match status" value="1"/>
</dbReference>
<dbReference type="Pfam" id="PF13460">
    <property type="entry name" value="NAD_binding_10"/>
    <property type="match status" value="1"/>
</dbReference>
<dbReference type="PANTHER" id="PTHR15020">
    <property type="entry name" value="FLAVIN REDUCTASE-RELATED"/>
    <property type="match status" value="1"/>
</dbReference>
<reference evidence="2 3" key="1">
    <citation type="submission" date="2015-09" db="EMBL/GenBank/DDBJ databases">
        <title>Identification and resolution of microdiversity through metagenomic sequencing of parallel consortia.</title>
        <authorList>
            <person name="Nelson W.C."/>
            <person name="Romine M.F."/>
            <person name="Lindemann S.R."/>
        </authorList>
    </citation>
    <scope>NUCLEOTIDE SEQUENCE [LARGE SCALE GENOMIC DNA]</scope>
    <source>
        <strain evidence="2">Ana</strain>
    </source>
</reference>
<evidence type="ECO:0000313" key="2">
    <source>
        <dbReference type="EMBL" id="KPQ37542.1"/>
    </source>
</evidence>
<sequence length="229" mass="24498">MVKVLVAGATGQTGRRIVQQLTERGLAVKALVRDSGSESSEQKRQEALSMLPEGVEIAMGDVLKPDSLKLALQDCQVLISATGAAPSFDPTGPYKVDYEGTKNLVDAAQQAGIEQMVMVSSLCVSRLFHPLNLFWGVLYWKQQAEDYLKNSGVPYTIVRPGGLKNEDNSEAIVMSSADTLFEGSIPRSKVAQVCAEALVQPTAKNKVVEIVTSETAASQPLATLFANVG</sequence>
<dbReference type="InterPro" id="IPR036291">
    <property type="entry name" value="NAD(P)-bd_dom_sf"/>
</dbReference>
<protein>
    <submittedName>
        <fullName evidence="2">NADH(P)-binding</fullName>
    </submittedName>
</protein>
<evidence type="ECO:0000259" key="1">
    <source>
        <dbReference type="Pfam" id="PF13460"/>
    </source>
</evidence>
<dbReference type="EMBL" id="LJZR01000001">
    <property type="protein sequence ID" value="KPQ37542.1"/>
    <property type="molecule type" value="Genomic_DNA"/>
</dbReference>